<accession>A0A915ITB0</accession>
<name>A0A915ITB0_ROMCU</name>
<keyword evidence="1" id="KW-1185">Reference proteome</keyword>
<dbReference type="Proteomes" id="UP000887565">
    <property type="component" value="Unplaced"/>
</dbReference>
<proteinExistence type="predicted"/>
<organism evidence="1 2">
    <name type="scientific">Romanomermis culicivorax</name>
    <name type="common">Nematode worm</name>
    <dbReference type="NCBI Taxonomy" id="13658"/>
    <lineage>
        <taxon>Eukaryota</taxon>
        <taxon>Metazoa</taxon>
        <taxon>Ecdysozoa</taxon>
        <taxon>Nematoda</taxon>
        <taxon>Enoplea</taxon>
        <taxon>Dorylaimia</taxon>
        <taxon>Mermithida</taxon>
        <taxon>Mermithoidea</taxon>
        <taxon>Mermithidae</taxon>
        <taxon>Romanomermis</taxon>
    </lineage>
</organism>
<evidence type="ECO:0000313" key="2">
    <source>
        <dbReference type="WBParaSite" id="nRc.2.0.1.t17278-RA"/>
    </source>
</evidence>
<evidence type="ECO:0000313" key="1">
    <source>
        <dbReference type="Proteomes" id="UP000887565"/>
    </source>
</evidence>
<dbReference type="WBParaSite" id="nRc.2.0.1.t17278-RA">
    <property type="protein sequence ID" value="nRc.2.0.1.t17278-RA"/>
    <property type="gene ID" value="nRc.2.0.1.g17278"/>
</dbReference>
<protein>
    <submittedName>
        <fullName evidence="2">Uncharacterized protein</fullName>
    </submittedName>
</protein>
<reference evidence="2" key="1">
    <citation type="submission" date="2022-11" db="UniProtKB">
        <authorList>
            <consortium name="WormBaseParasite"/>
        </authorList>
    </citation>
    <scope>IDENTIFICATION</scope>
</reference>
<dbReference type="AlphaFoldDB" id="A0A915ITB0"/>
<sequence>MRLPKGSRNQPQKSSLKMYLRDHFVRIYKIRLTTPTHCQGKYFVIIWRRSFVVKTLDRKGSTYDRVRAAKNFGAAYL</sequence>